<dbReference type="RefSeq" id="WP_052709774.1">
    <property type="nucleotide sequence ID" value="NZ_CBCSDF010000020.1"/>
</dbReference>
<dbReference type="EMBL" id="CP137578">
    <property type="protein sequence ID" value="WOX29278.1"/>
    <property type="molecule type" value="Genomic_DNA"/>
</dbReference>
<sequence>MELDHKFIAKRVIELSGGKEKLNAEMDKKLAQINDKWNQDVEAIGRILRSHLFVEHFVTECLISFNPSLGNLEKARLTFAQKLALIENYSPELQEIAVGIRRLNKIRNQLAHNLEACVTEQDKEVLLSVKTFRALREALAAPEKPSENSMDVLEDFAKHVGGRLASLADPESLTLRFRQAFQELETRT</sequence>
<protein>
    <submittedName>
        <fullName evidence="1">Uncharacterized protein</fullName>
    </submittedName>
</protein>
<dbReference type="EMBL" id="WEIA01000016">
    <property type="protein sequence ID" value="NLR23464.1"/>
    <property type="molecule type" value="Genomic_DNA"/>
</dbReference>
<gene>
    <name evidence="1" type="ORF">F9Y85_19525</name>
    <name evidence="2" type="ORF">R5H13_03120</name>
</gene>
<dbReference type="AlphaFoldDB" id="A0A8I2KN62"/>
<reference evidence="2 4" key="2">
    <citation type="submission" date="2023-10" db="EMBL/GenBank/DDBJ databases">
        <title>To unveil natural product biosynthetic capacity in Pseudoalteromonas.</title>
        <authorList>
            <person name="Wang J."/>
        </authorList>
    </citation>
    <scope>NUCLEOTIDE SEQUENCE [LARGE SCALE GENOMIC DNA]</scope>
    <source>
        <strain evidence="2 4">DSM 15914</strain>
    </source>
</reference>
<evidence type="ECO:0000313" key="3">
    <source>
        <dbReference type="Proteomes" id="UP000646877"/>
    </source>
</evidence>
<name>A0A8I2KN62_9GAMM</name>
<dbReference type="Proteomes" id="UP000646877">
    <property type="component" value="Unassembled WGS sequence"/>
</dbReference>
<accession>A0A8I2KN62</accession>
<evidence type="ECO:0000313" key="4">
    <source>
        <dbReference type="Proteomes" id="UP001304419"/>
    </source>
</evidence>
<dbReference type="Proteomes" id="UP001304419">
    <property type="component" value="Chromosome 1"/>
</dbReference>
<evidence type="ECO:0000313" key="2">
    <source>
        <dbReference type="EMBL" id="WOX29278.1"/>
    </source>
</evidence>
<organism evidence="1 3">
    <name type="scientific">Pseudoalteromonas maricaloris</name>
    <dbReference type="NCBI Taxonomy" id="184924"/>
    <lineage>
        <taxon>Bacteria</taxon>
        <taxon>Pseudomonadati</taxon>
        <taxon>Pseudomonadota</taxon>
        <taxon>Gammaproteobacteria</taxon>
        <taxon>Alteromonadales</taxon>
        <taxon>Pseudoalteromonadaceae</taxon>
        <taxon>Pseudoalteromonas</taxon>
    </lineage>
</organism>
<evidence type="ECO:0000313" key="1">
    <source>
        <dbReference type="EMBL" id="NLR23464.1"/>
    </source>
</evidence>
<proteinExistence type="predicted"/>
<keyword evidence="4" id="KW-1185">Reference proteome</keyword>
<reference evidence="1" key="1">
    <citation type="submission" date="2019-10" db="EMBL/GenBank/DDBJ databases">
        <authorList>
            <person name="Paulsen S."/>
        </authorList>
    </citation>
    <scope>NUCLEOTIDE SEQUENCE</scope>
    <source>
        <strain evidence="1">LMG 19692</strain>
    </source>
</reference>